<dbReference type="InterPro" id="IPR039425">
    <property type="entry name" value="RNA_pol_sigma-70-like"/>
</dbReference>
<dbReference type="EMBL" id="LQRT01000046">
    <property type="protein sequence ID" value="KZS38620.1"/>
    <property type="molecule type" value="Genomic_DNA"/>
</dbReference>
<dbReference type="InterPro" id="IPR007627">
    <property type="entry name" value="RNA_pol_sigma70_r2"/>
</dbReference>
<keyword evidence="2" id="KW-0731">Sigma factor</keyword>
<dbReference type="SUPFAM" id="SSF88946">
    <property type="entry name" value="Sigma2 domain of RNA polymerase sigma factors"/>
    <property type="match status" value="1"/>
</dbReference>
<dbReference type="PANTHER" id="PTHR43133:SF8">
    <property type="entry name" value="RNA POLYMERASE SIGMA FACTOR HI_1459-RELATED"/>
    <property type="match status" value="1"/>
</dbReference>
<dbReference type="OrthoDB" id="1163416at2"/>
<evidence type="ECO:0000256" key="3">
    <source>
        <dbReference type="ARBA" id="ARBA00023125"/>
    </source>
</evidence>
<feature type="domain" description="RNA polymerase sigma-70 region 2" evidence="5">
    <location>
        <begin position="24"/>
        <end position="92"/>
    </location>
</feature>
<dbReference type="NCBIfam" id="TIGR02937">
    <property type="entry name" value="sigma70-ECF"/>
    <property type="match status" value="1"/>
</dbReference>
<evidence type="ECO:0000259" key="5">
    <source>
        <dbReference type="Pfam" id="PF04542"/>
    </source>
</evidence>
<dbReference type="GO" id="GO:0003677">
    <property type="term" value="F:DNA binding"/>
    <property type="evidence" value="ECO:0007669"/>
    <property type="project" value="UniProtKB-KW"/>
</dbReference>
<accession>A0A162XGE9</accession>
<organism evidence="6 7">
    <name type="scientific">Aquimarina aggregata</name>
    <dbReference type="NCBI Taxonomy" id="1642818"/>
    <lineage>
        <taxon>Bacteria</taxon>
        <taxon>Pseudomonadati</taxon>
        <taxon>Bacteroidota</taxon>
        <taxon>Flavobacteriia</taxon>
        <taxon>Flavobacteriales</taxon>
        <taxon>Flavobacteriaceae</taxon>
        <taxon>Aquimarina</taxon>
    </lineage>
</organism>
<reference evidence="6 7" key="1">
    <citation type="submission" date="2016-01" db="EMBL/GenBank/DDBJ databases">
        <title>The draft genome sequence of Aquimarina sp. RZW4-3-2.</title>
        <authorList>
            <person name="Wang Y."/>
        </authorList>
    </citation>
    <scope>NUCLEOTIDE SEQUENCE [LARGE SCALE GENOMIC DNA]</scope>
    <source>
        <strain evidence="6 7">RZW4-3-2</strain>
    </source>
</reference>
<keyword evidence="4" id="KW-0804">Transcription</keyword>
<dbReference type="STRING" id="1642818.AWE51_13560"/>
<keyword evidence="1" id="KW-0805">Transcription regulation</keyword>
<dbReference type="InterPro" id="IPR014284">
    <property type="entry name" value="RNA_pol_sigma-70_dom"/>
</dbReference>
<dbReference type="GO" id="GO:0016987">
    <property type="term" value="F:sigma factor activity"/>
    <property type="evidence" value="ECO:0007669"/>
    <property type="project" value="UniProtKB-KW"/>
</dbReference>
<dbReference type="GO" id="GO:0006352">
    <property type="term" value="P:DNA-templated transcription initiation"/>
    <property type="evidence" value="ECO:0007669"/>
    <property type="project" value="InterPro"/>
</dbReference>
<evidence type="ECO:0000256" key="2">
    <source>
        <dbReference type="ARBA" id="ARBA00023082"/>
    </source>
</evidence>
<gene>
    <name evidence="6" type="ORF">AWE51_13560</name>
</gene>
<dbReference type="RefSeq" id="WP_066318098.1">
    <property type="nucleotide sequence ID" value="NZ_LQRT01000046.1"/>
</dbReference>
<dbReference type="AlphaFoldDB" id="A0A162XGE9"/>
<evidence type="ECO:0000256" key="4">
    <source>
        <dbReference type="ARBA" id="ARBA00023163"/>
    </source>
</evidence>
<keyword evidence="3" id="KW-0238">DNA-binding</keyword>
<dbReference type="InterPro" id="IPR013325">
    <property type="entry name" value="RNA_pol_sigma_r2"/>
</dbReference>
<proteinExistence type="predicted"/>
<keyword evidence="7" id="KW-1185">Reference proteome</keyword>
<dbReference type="PANTHER" id="PTHR43133">
    <property type="entry name" value="RNA POLYMERASE ECF-TYPE SIGMA FACTO"/>
    <property type="match status" value="1"/>
</dbReference>
<sequence length="189" mass="22164">MALKSEQEIIDGIMLGDEITLASFYRQHLPYIKNHILKKGGSKEDAEDIFQDALLVMYLKLKSNDTLISTTIGAYFYGVCKNLWLNRLRKERKWLMADILADDFKDPQTAITDQIQQKDRKKLFNTYFSTLHTSTKQLWSLFFEEKNSKEVSLAMGYTEKYVRKKKCETKKELIQTISKDPLYKELVDI</sequence>
<protein>
    <recommendedName>
        <fullName evidence="5">RNA polymerase sigma-70 region 2 domain-containing protein</fullName>
    </recommendedName>
</protein>
<evidence type="ECO:0000313" key="6">
    <source>
        <dbReference type="EMBL" id="KZS38620.1"/>
    </source>
</evidence>
<comment type="caution">
    <text evidence="6">The sequence shown here is derived from an EMBL/GenBank/DDBJ whole genome shotgun (WGS) entry which is preliminary data.</text>
</comment>
<evidence type="ECO:0000313" key="7">
    <source>
        <dbReference type="Proteomes" id="UP000076715"/>
    </source>
</evidence>
<dbReference type="Pfam" id="PF04542">
    <property type="entry name" value="Sigma70_r2"/>
    <property type="match status" value="1"/>
</dbReference>
<dbReference type="Proteomes" id="UP000076715">
    <property type="component" value="Unassembled WGS sequence"/>
</dbReference>
<evidence type="ECO:0000256" key="1">
    <source>
        <dbReference type="ARBA" id="ARBA00023015"/>
    </source>
</evidence>
<name>A0A162XGE9_9FLAO</name>
<dbReference type="Gene3D" id="1.10.1740.10">
    <property type="match status" value="1"/>
</dbReference>